<protein>
    <recommendedName>
        <fullName evidence="4">SOCS box domain-containing protein</fullName>
    </recommendedName>
</protein>
<accession>A0AAD9L2Q8</accession>
<dbReference type="InterPro" id="IPR036036">
    <property type="entry name" value="SOCS_box-like_dom_sf"/>
</dbReference>
<dbReference type="PANTHER" id="PTHR20966:SF2">
    <property type="entry name" value="ANKYRIN REPEAT AND SOCS BOX PROTEIN 17"/>
    <property type="match status" value="1"/>
</dbReference>
<dbReference type="InterPro" id="IPR039147">
    <property type="entry name" value="ASB17"/>
</dbReference>
<gene>
    <name evidence="5" type="ORF">NP493_365g02048</name>
</gene>
<name>A0AAD9L2Q8_RIDPI</name>
<dbReference type="Proteomes" id="UP001209878">
    <property type="component" value="Unassembled WGS sequence"/>
</dbReference>
<evidence type="ECO:0000259" key="4">
    <source>
        <dbReference type="PROSITE" id="PS50225"/>
    </source>
</evidence>
<dbReference type="GO" id="GO:0035556">
    <property type="term" value="P:intracellular signal transduction"/>
    <property type="evidence" value="ECO:0007669"/>
    <property type="project" value="InterPro"/>
</dbReference>
<keyword evidence="6" id="KW-1185">Reference proteome</keyword>
<keyword evidence="1" id="KW-0833">Ubl conjugation pathway</keyword>
<feature type="repeat" description="ANK" evidence="3">
    <location>
        <begin position="216"/>
        <end position="248"/>
    </location>
</feature>
<evidence type="ECO:0000256" key="3">
    <source>
        <dbReference type="PROSITE-ProRule" id="PRU00023"/>
    </source>
</evidence>
<evidence type="ECO:0000313" key="5">
    <source>
        <dbReference type="EMBL" id="KAK2182142.1"/>
    </source>
</evidence>
<dbReference type="PROSITE" id="PS50225">
    <property type="entry name" value="SOCS"/>
    <property type="match status" value="1"/>
</dbReference>
<feature type="domain" description="SOCS box" evidence="4">
    <location>
        <begin position="344"/>
        <end position="394"/>
    </location>
</feature>
<evidence type="ECO:0000313" key="6">
    <source>
        <dbReference type="Proteomes" id="UP001209878"/>
    </source>
</evidence>
<dbReference type="Gene3D" id="1.10.750.20">
    <property type="entry name" value="SOCS box"/>
    <property type="match status" value="1"/>
</dbReference>
<dbReference type="PANTHER" id="PTHR20966">
    <property type="entry name" value="ANKYRIN REPEAT AND SOCS BOX PROTEIN 17"/>
    <property type="match status" value="1"/>
</dbReference>
<keyword evidence="2 3" id="KW-0040">ANK repeat</keyword>
<reference evidence="5" key="1">
    <citation type="journal article" date="2023" name="Mol. Biol. Evol.">
        <title>Third-Generation Sequencing Reveals the Adaptive Role of the Epigenome in Three Deep-Sea Polychaetes.</title>
        <authorList>
            <person name="Perez M."/>
            <person name="Aroh O."/>
            <person name="Sun Y."/>
            <person name="Lan Y."/>
            <person name="Juniper S.K."/>
            <person name="Young C.R."/>
            <person name="Angers B."/>
            <person name="Qian P.Y."/>
        </authorList>
    </citation>
    <scope>NUCLEOTIDE SEQUENCE</scope>
    <source>
        <strain evidence="5">R07B-5</strain>
    </source>
</reference>
<dbReference type="EMBL" id="JAODUO010000365">
    <property type="protein sequence ID" value="KAK2182142.1"/>
    <property type="molecule type" value="Genomic_DNA"/>
</dbReference>
<evidence type="ECO:0000256" key="2">
    <source>
        <dbReference type="ARBA" id="ARBA00023043"/>
    </source>
</evidence>
<dbReference type="SUPFAM" id="SSF158235">
    <property type="entry name" value="SOCS box-like"/>
    <property type="match status" value="1"/>
</dbReference>
<dbReference type="PROSITE" id="PS50297">
    <property type="entry name" value="ANK_REP_REGION"/>
    <property type="match status" value="1"/>
</dbReference>
<dbReference type="SMART" id="SM00969">
    <property type="entry name" value="SOCS_box"/>
    <property type="match status" value="1"/>
</dbReference>
<dbReference type="Pfam" id="PF07525">
    <property type="entry name" value="SOCS_box"/>
    <property type="match status" value="1"/>
</dbReference>
<dbReference type="CDD" id="cd03587">
    <property type="entry name" value="SOCS"/>
    <property type="match status" value="1"/>
</dbReference>
<proteinExistence type="predicted"/>
<evidence type="ECO:0000256" key="1">
    <source>
        <dbReference type="ARBA" id="ARBA00022786"/>
    </source>
</evidence>
<dbReference type="PROSITE" id="PS50088">
    <property type="entry name" value="ANK_REPEAT"/>
    <property type="match status" value="1"/>
</dbReference>
<organism evidence="5 6">
    <name type="scientific">Ridgeia piscesae</name>
    <name type="common">Tubeworm</name>
    <dbReference type="NCBI Taxonomy" id="27915"/>
    <lineage>
        <taxon>Eukaryota</taxon>
        <taxon>Metazoa</taxon>
        <taxon>Spiralia</taxon>
        <taxon>Lophotrochozoa</taxon>
        <taxon>Annelida</taxon>
        <taxon>Polychaeta</taxon>
        <taxon>Sedentaria</taxon>
        <taxon>Canalipalpata</taxon>
        <taxon>Sabellida</taxon>
        <taxon>Siboglinidae</taxon>
        <taxon>Ridgeia</taxon>
    </lineage>
</organism>
<comment type="caution">
    <text evidence="5">The sequence shown here is derived from an EMBL/GenBank/DDBJ whole genome shotgun (WGS) entry which is preliminary data.</text>
</comment>
<sequence length="398" mass="45928">MSANRRICLKVRLRETPQMSSSNIFEDLLRLHGPECFRRSDRMSRIKNSLCRYIKASGNYKKVVKTVIGDAVRFHRRHSVRDGKEADHVCTTHPVIVLAAHLCQKYNIDDEPELLRDILMSVFLCDGGFDRFVTFLDPLIFPFEVDPIIYPFQNMHSIGTISQRHLEVLEYFLSQATRITVPVELSEFCVTDCQQPSYKSYYTKVPFVEMPIFSSRGSTPLLLACHSINAPAVLLLLRYGADPMRAGQAHQIIGLYFQHPLYVIVTKLNASVFWRTHNQHLSPGVRQQYLTKQNRQDVELKLCLRYFCRSLERLPITVGNHVTSVAPPHNRCQLVAFGLHPHYRPLLPRDRLDSPAELMHICRCAIRRTLKEKHALPVGIQQLPVPVFIKQYLDLMLD</sequence>
<dbReference type="InterPro" id="IPR002110">
    <property type="entry name" value="Ankyrin_rpt"/>
</dbReference>
<dbReference type="AlphaFoldDB" id="A0AAD9L2Q8"/>
<dbReference type="InterPro" id="IPR001496">
    <property type="entry name" value="SOCS_box"/>
</dbReference>